<keyword evidence="3" id="KW-1185">Reference proteome</keyword>
<keyword evidence="1" id="KW-0812">Transmembrane</keyword>
<dbReference type="AlphaFoldDB" id="A0A1G8EXS4"/>
<evidence type="ECO:0008006" key="4">
    <source>
        <dbReference type="Google" id="ProtNLM"/>
    </source>
</evidence>
<sequence>MGRMFSTSRMLFFVSILNYSFLVVDRLYVEEKFDRMALGEYSVVMFIFASLFTVPSILTELIFPKVVIQVIEKNRIFFLKEKSIVFFGSLFSIVLANTLMYFLLPYTKYENLYPLMVIASLGVIPYSITAILYHVINALDLRRFLVFSLIASLFTYMSLLFFATNDSLESVVWIKTLSGYILLLFYMLIIVFNKKWSEKC</sequence>
<protein>
    <recommendedName>
        <fullName evidence="4">Polysaccharide biosynthesis protein</fullName>
    </recommendedName>
</protein>
<proteinExistence type="predicted"/>
<evidence type="ECO:0000313" key="2">
    <source>
        <dbReference type="EMBL" id="SDH74711.1"/>
    </source>
</evidence>
<organism evidence="2 3">
    <name type="scientific">Vibrio xiamenensis</name>
    <dbReference type="NCBI Taxonomy" id="861298"/>
    <lineage>
        <taxon>Bacteria</taxon>
        <taxon>Pseudomonadati</taxon>
        <taxon>Pseudomonadota</taxon>
        <taxon>Gammaproteobacteria</taxon>
        <taxon>Vibrionales</taxon>
        <taxon>Vibrionaceae</taxon>
        <taxon>Vibrio</taxon>
    </lineage>
</organism>
<dbReference type="STRING" id="861298.SAMN04488136_12737"/>
<keyword evidence="1" id="KW-1133">Transmembrane helix</keyword>
<feature type="transmembrane region" description="Helical" evidence="1">
    <location>
        <begin position="112"/>
        <end position="132"/>
    </location>
</feature>
<evidence type="ECO:0000256" key="1">
    <source>
        <dbReference type="SAM" id="Phobius"/>
    </source>
</evidence>
<feature type="transmembrane region" description="Helical" evidence="1">
    <location>
        <begin position="12"/>
        <end position="29"/>
    </location>
</feature>
<keyword evidence="1" id="KW-0472">Membrane</keyword>
<feature type="transmembrane region" description="Helical" evidence="1">
    <location>
        <begin position="41"/>
        <end position="63"/>
    </location>
</feature>
<gene>
    <name evidence="2" type="ORF">SAMN04488136_12737</name>
</gene>
<name>A0A1G8EXS4_9VIBR</name>
<feature type="transmembrane region" description="Helical" evidence="1">
    <location>
        <begin position="170"/>
        <end position="192"/>
    </location>
</feature>
<dbReference type="EMBL" id="FNDD01000027">
    <property type="protein sequence ID" value="SDH74711.1"/>
    <property type="molecule type" value="Genomic_DNA"/>
</dbReference>
<feature type="transmembrane region" description="Helical" evidence="1">
    <location>
        <begin position="84"/>
        <end position="106"/>
    </location>
</feature>
<dbReference type="Proteomes" id="UP000198854">
    <property type="component" value="Unassembled WGS sequence"/>
</dbReference>
<accession>A0A1G8EXS4</accession>
<reference evidence="2 3" key="1">
    <citation type="submission" date="2016-10" db="EMBL/GenBank/DDBJ databases">
        <authorList>
            <person name="de Groot N.N."/>
        </authorList>
    </citation>
    <scope>NUCLEOTIDE SEQUENCE [LARGE SCALE GENOMIC DNA]</scope>
    <source>
        <strain evidence="2 3">CGMCC 1.10228</strain>
    </source>
</reference>
<feature type="transmembrane region" description="Helical" evidence="1">
    <location>
        <begin position="144"/>
        <end position="164"/>
    </location>
</feature>
<evidence type="ECO:0000313" key="3">
    <source>
        <dbReference type="Proteomes" id="UP000198854"/>
    </source>
</evidence>